<dbReference type="AlphaFoldDB" id="F3L213"/>
<organism evidence="1 2">
    <name type="scientific">Aequoribacter fuscus</name>
    <dbReference type="NCBI Taxonomy" id="2518989"/>
    <lineage>
        <taxon>Bacteria</taxon>
        <taxon>Pseudomonadati</taxon>
        <taxon>Pseudomonadota</taxon>
        <taxon>Gammaproteobacteria</taxon>
        <taxon>Cellvibrionales</taxon>
        <taxon>Halieaceae</taxon>
        <taxon>Aequoribacter</taxon>
    </lineage>
</organism>
<name>F3L213_9GAMM</name>
<comment type="caution">
    <text evidence="1">The sequence shown here is derived from an EMBL/GenBank/DDBJ whole genome shotgun (WGS) entry which is preliminary data.</text>
</comment>
<reference evidence="1 2" key="1">
    <citation type="journal article" date="2011" name="J. Bacteriol.">
        <title>Genome sequence of strain IMCC3088, a proteorhodopsin-containing marine bacterium belonging to the OM60/NOR5 clade.</title>
        <authorList>
            <person name="Jang Y."/>
            <person name="Oh H.M."/>
            <person name="Kang I."/>
            <person name="Lee K."/>
            <person name="Yang S.J."/>
            <person name="Cho J.C."/>
        </authorList>
    </citation>
    <scope>NUCLEOTIDE SEQUENCE [LARGE SCALE GENOMIC DNA]</scope>
    <source>
        <strain evidence="1 2">IMCC3088</strain>
    </source>
</reference>
<sequence length="99" mass="10435">MKTLSKVTLITGIIGFSLFGNVAFAQDSSDQYNTCQAIVKQALGEESIVKVKSSKTRSGVTTIKLQVVPPTGGRSVMRCISDANTGGEVSVIDKNGNKL</sequence>
<dbReference type="Proteomes" id="UP000005615">
    <property type="component" value="Unassembled WGS sequence"/>
</dbReference>
<dbReference type="STRING" id="2518989.IMCC3088_1503"/>
<accession>F3L213</accession>
<evidence type="ECO:0000313" key="2">
    <source>
        <dbReference type="Proteomes" id="UP000005615"/>
    </source>
</evidence>
<keyword evidence="2" id="KW-1185">Reference proteome</keyword>
<gene>
    <name evidence="1" type="ORF">IMCC3088_1503</name>
</gene>
<protein>
    <submittedName>
        <fullName evidence="1">Uncharacterized protein</fullName>
    </submittedName>
</protein>
<proteinExistence type="predicted"/>
<evidence type="ECO:0000313" key="1">
    <source>
        <dbReference type="EMBL" id="EGG29632.1"/>
    </source>
</evidence>
<dbReference type="RefSeq" id="WP_009575810.1">
    <property type="nucleotide sequence ID" value="NZ_AEIG01000038.1"/>
</dbReference>
<dbReference type="EMBL" id="AEIG01000038">
    <property type="protein sequence ID" value="EGG29632.1"/>
    <property type="molecule type" value="Genomic_DNA"/>
</dbReference>